<gene>
    <name evidence="2" type="ORF">RRG08_022687</name>
</gene>
<protein>
    <submittedName>
        <fullName evidence="2">Uncharacterized protein</fullName>
    </submittedName>
</protein>
<proteinExistence type="predicted"/>
<accession>A0AAE0ZYP3</accession>
<comment type="caution">
    <text evidence="2">The sequence shown here is derived from an EMBL/GenBank/DDBJ whole genome shotgun (WGS) entry which is preliminary data.</text>
</comment>
<evidence type="ECO:0000256" key="1">
    <source>
        <dbReference type="SAM" id="MobiDB-lite"/>
    </source>
</evidence>
<name>A0AAE0ZYP3_9GAST</name>
<keyword evidence="3" id="KW-1185">Reference proteome</keyword>
<evidence type="ECO:0000313" key="2">
    <source>
        <dbReference type="EMBL" id="KAK3778104.1"/>
    </source>
</evidence>
<dbReference type="Proteomes" id="UP001283361">
    <property type="component" value="Unassembled WGS sequence"/>
</dbReference>
<dbReference type="EMBL" id="JAWDGP010003012">
    <property type="protein sequence ID" value="KAK3778104.1"/>
    <property type="molecule type" value="Genomic_DNA"/>
</dbReference>
<feature type="region of interest" description="Disordered" evidence="1">
    <location>
        <begin position="257"/>
        <end position="285"/>
    </location>
</feature>
<dbReference type="AlphaFoldDB" id="A0AAE0ZYP3"/>
<evidence type="ECO:0000313" key="3">
    <source>
        <dbReference type="Proteomes" id="UP001283361"/>
    </source>
</evidence>
<feature type="non-terminal residue" evidence="2">
    <location>
        <position position="1"/>
    </location>
</feature>
<feature type="region of interest" description="Disordered" evidence="1">
    <location>
        <begin position="339"/>
        <end position="359"/>
    </location>
</feature>
<reference evidence="2" key="1">
    <citation type="journal article" date="2023" name="G3 (Bethesda)">
        <title>A reference genome for the long-term kleptoplast-retaining sea slug Elysia crispata morphotype clarki.</title>
        <authorList>
            <person name="Eastman K.E."/>
            <person name="Pendleton A.L."/>
            <person name="Shaikh M.A."/>
            <person name="Suttiyut T."/>
            <person name="Ogas R."/>
            <person name="Tomko P."/>
            <person name="Gavelis G."/>
            <person name="Widhalm J.R."/>
            <person name="Wisecaver J.H."/>
        </authorList>
    </citation>
    <scope>NUCLEOTIDE SEQUENCE</scope>
    <source>
        <strain evidence="2">ECLA1</strain>
    </source>
</reference>
<sequence>RNPGPPSLDVNFAPGHKFAYIGSELVAKCSAFTELGATVKFRIGDALNFTTIDSDLNRYGIKFTVEEDGRFFDLDDRCLPRTKVIMTVKLTTEMIGTNLSCCWYFQSNFKRCTDILPTELRYLPRRPKLVIHGSYLLSKSEFLSATCSACVGTGGQLVWTLIRRRDQLQWSSQFAFTHQMPVVSGVSFNQSTNTSFFDARKDALCGPYIKSTFTRQVGNDLDQSILTCFSSNLDNQSVTTPDVTAWSLVFSEPSRRERQRNLGRMRSRKTELEKARGKPKSPSLALRQAIPKLSQSKNSAVSVGKGNSSSSFQSNWSIATKHTKSSGFSTKIIAPIEEEKTVVPNENERFDREKPTSIV</sequence>
<organism evidence="2 3">
    <name type="scientific">Elysia crispata</name>
    <name type="common">lettuce slug</name>
    <dbReference type="NCBI Taxonomy" id="231223"/>
    <lineage>
        <taxon>Eukaryota</taxon>
        <taxon>Metazoa</taxon>
        <taxon>Spiralia</taxon>
        <taxon>Lophotrochozoa</taxon>
        <taxon>Mollusca</taxon>
        <taxon>Gastropoda</taxon>
        <taxon>Heterobranchia</taxon>
        <taxon>Euthyneura</taxon>
        <taxon>Panpulmonata</taxon>
        <taxon>Sacoglossa</taxon>
        <taxon>Placobranchoidea</taxon>
        <taxon>Plakobranchidae</taxon>
        <taxon>Elysia</taxon>
    </lineage>
</organism>